<dbReference type="EMBL" id="CM042009">
    <property type="protein sequence ID" value="KAI3788879.1"/>
    <property type="molecule type" value="Genomic_DNA"/>
</dbReference>
<protein>
    <submittedName>
        <fullName evidence="1">Uncharacterized protein</fullName>
    </submittedName>
</protein>
<accession>A0ACB9GZG9</accession>
<reference evidence="2" key="1">
    <citation type="journal article" date="2022" name="Mol. Ecol. Resour.">
        <title>The genomes of chicory, endive, great burdock and yacon provide insights into Asteraceae palaeo-polyploidization history and plant inulin production.</title>
        <authorList>
            <person name="Fan W."/>
            <person name="Wang S."/>
            <person name="Wang H."/>
            <person name="Wang A."/>
            <person name="Jiang F."/>
            <person name="Liu H."/>
            <person name="Zhao H."/>
            <person name="Xu D."/>
            <person name="Zhang Y."/>
        </authorList>
    </citation>
    <scope>NUCLEOTIDE SEQUENCE [LARGE SCALE GENOMIC DNA]</scope>
    <source>
        <strain evidence="2">cv. Punajuju</strain>
    </source>
</reference>
<reference evidence="1 2" key="2">
    <citation type="journal article" date="2022" name="Mol. Ecol. Resour.">
        <title>The genomes of chicory, endive, great burdock and yacon provide insights into Asteraceae paleo-polyploidization history and plant inulin production.</title>
        <authorList>
            <person name="Fan W."/>
            <person name="Wang S."/>
            <person name="Wang H."/>
            <person name="Wang A."/>
            <person name="Jiang F."/>
            <person name="Liu H."/>
            <person name="Zhao H."/>
            <person name="Xu D."/>
            <person name="Zhang Y."/>
        </authorList>
    </citation>
    <scope>NUCLEOTIDE SEQUENCE [LARGE SCALE GENOMIC DNA]</scope>
    <source>
        <strain evidence="2">cv. Punajuju</strain>
        <tissue evidence="1">Leaves</tissue>
    </source>
</reference>
<keyword evidence="2" id="KW-1185">Reference proteome</keyword>
<dbReference type="Proteomes" id="UP001055811">
    <property type="component" value="Linkage Group LG01"/>
</dbReference>
<comment type="caution">
    <text evidence="1">The sequence shown here is derived from an EMBL/GenBank/DDBJ whole genome shotgun (WGS) entry which is preliminary data.</text>
</comment>
<name>A0ACB9GZG9_CICIN</name>
<sequence length="80" mass="8983">MQILTRLRDVLVSHPRIQKGFSHLQGFSNPLFKPAHTLLPFQRKTHAFLPSTASLFSPRFRVQPPAVFLPLPAGDHSLGD</sequence>
<evidence type="ECO:0000313" key="2">
    <source>
        <dbReference type="Proteomes" id="UP001055811"/>
    </source>
</evidence>
<proteinExistence type="predicted"/>
<evidence type="ECO:0000313" key="1">
    <source>
        <dbReference type="EMBL" id="KAI3788879.1"/>
    </source>
</evidence>
<organism evidence="1 2">
    <name type="scientific">Cichorium intybus</name>
    <name type="common">Chicory</name>
    <dbReference type="NCBI Taxonomy" id="13427"/>
    <lineage>
        <taxon>Eukaryota</taxon>
        <taxon>Viridiplantae</taxon>
        <taxon>Streptophyta</taxon>
        <taxon>Embryophyta</taxon>
        <taxon>Tracheophyta</taxon>
        <taxon>Spermatophyta</taxon>
        <taxon>Magnoliopsida</taxon>
        <taxon>eudicotyledons</taxon>
        <taxon>Gunneridae</taxon>
        <taxon>Pentapetalae</taxon>
        <taxon>asterids</taxon>
        <taxon>campanulids</taxon>
        <taxon>Asterales</taxon>
        <taxon>Asteraceae</taxon>
        <taxon>Cichorioideae</taxon>
        <taxon>Cichorieae</taxon>
        <taxon>Cichoriinae</taxon>
        <taxon>Cichorium</taxon>
    </lineage>
</organism>
<gene>
    <name evidence="1" type="ORF">L2E82_01659</name>
</gene>